<gene>
    <name evidence="3" type="ORF">KGF56_003971</name>
</gene>
<accession>A0AAI9WWH8</accession>
<dbReference type="AlphaFoldDB" id="A0AAI9WWH8"/>
<evidence type="ECO:0000313" key="3">
    <source>
        <dbReference type="EMBL" id="KAI3403236.2"/>
    </source>
</evidence>
<protein>
    <submittedName>
        <fullName evidence="3">Uncharacterized protein</fullName>
    </submittedName>
</protein>
<proteinExistence type="predicted"/>
<reference evidence="3" key="1">
    <citation type="journal article" date="2022" name="DNA Res.">
        <title>Genome analysis of five recently described species of the CUG-Ser clade uncovers Candida theae as a new hybrid lineage with pathogenic potential in the Candida parapsilosis species complex.</title>
        <authorList>
            <person name="Mixao V."/>
            <person name="Del Olmo V."/>
            <person name="Hegedusova E."/>
            <person name="Saus E."/>
            <person name="Pryszcz L."/>
            <person name="Cillingova A."/>
            <person name="Nosek J."/>
            <person name="Gabaldon T."/>
        </authorList>
    </citation>
    <scope>NUCLEOTIDE SEQUENCE</scope>
    <source>
        <strain evidence="3">CBS 10844</strain>
    </source>
</reference>
<evidence type="ECO:0000256" key="2">
    <source>
        <dbReference type="SAM" id="MobiDB-lite"/>
    </source>
</evidence>
<keyword evidence="4" id="KW-1185">Reference proteome</keyword>
<dbReference type="RefSeq" id="XP_049178983.1">
    <property type="nucleotide sequence ID" value="XM_049325360.1"/>
</dbReference>
<dbReference type="EMBL" id="JAHUZD010000132">
    <property type="protein sequence ID" value="KAI3403236.2"/>
    <property type="molecule type" value="Genomic_DNA"/>
</dbReference>
<evidence type="ECO:0000313" key="4">
    <source>
        <dbReference type="Proteomes" id="UP001202479"/>
    </source>
</evidence>
<dbReference type="GeneID" id="73381586"/>
<organism evidence="3 4">
    <name type="scientific">Candida oxycetoniae</name>
    <dbReference type="NCBI Taxonomy" id="497107"/>
    <lineage>
        <taxon>Eukaryota</taxon>
        <taxon>Fungi</taxon>
        <taxon>Dikarya</taxon>
        <taxon>Ascomycota</taxon>
        <taxon>Saccharomycotina</taxon>
        <taxon>Pichiomycetes</taxon>
        <taxon>Debaryomycetaceae</taxon>
        <taxon>Candida/Lodderomyces clade</taxon>
        <taxon>Candida</taxon>
    </lineage>
</organism>
<name>A0AAI9WWH8_9ASCO</name>
<feature type="coiled-coil region" evidence="1">
    <location>
        <begin position="35"/>
        <end position="69"/>
    </location>
</feature>
<comment type="caution">
    <text evidence="3">The sequence shown here is derived from an EMBL/GenBank/DDBJ whole genome shotgun (WGS) entry which is preliminary data.</text>
</comment>
<sequence length="247" mass="27487">MLTVLITTTAATTTAEGTNHQQNTTLNFHQQNTTSNFYQQSHNQIKREKQNLQQQKELHNLQHQKVIRKSKTIESSKGSIDYKSVKKNPSQESLSIEPELIKAQGTKNYITKAKEKNGWQVNAGVFFEKAIKKGLDDCSDSDSDDDDGKKKKFLIFAYDNATLNSDNVMVLANSIGGNGNFTIASLLEKNGMERTLDDDDDDDDDDDKNDGGSGTKLRSHAARNEFGKAVFNALFITILLTFCIATV</sequence>
<feature type="region of interest" description="Disordered" evidence="2">
    <location>
        <begin position="194"/>
        <end position="217"/>
    </location>
</feature>
<keyword evidence="1" id="KW-0175">Coiled coil</keyword>
<dbReference type="Proteomes" id="UP001202479">
    <property type="component" value="Unassembled WGS sequence"/>
</dbReference>
<feature type="compositionally biased region" description="Acidic residues" evidence="2">
    <location>
        <begin position="196"/>
        <end position="208"/>
    </location>
</feature>
<evidence type="ECO:0000256" key="1">
    <source>
        <dbReference type="SAM" id="Coils"/>
    </source>
</evidence>